<dbReference type="GO" id="GO:0005524">
    <property type="term" value="F:ATP binding"/>
    <property type="evidence" value="ECO:0007669"/>
    <property type="project" value="UniProtKB-KW"/>
</dbReference>
<name>A0A087VV58_9BIFI</name>
<dbReference type="PANTHER" id="PTHR43297:SF14">
    <property type="entry name" value="ATPASE AAA-TYPE CORE DOMAIN-CONTAINING PROTEIN"/>
    <property type="match status" value="1"/>
</dbReference>
<dbReference type="AlphaFoldDB" id="A0A087VV58"/>
<proteinExistence type="inferred from homology"/>
<evidence type="ECO:0000256" key="6">
    <source>
        <dbReference type="ARBA" id="ARBA00022741"/>
    </source>
</evidence>
<evidence type="ECO:0000256" key="5">
    <source>
        <dbReference type="ARBA" id="ARBA00022519"/>
    </source>
</evidence>
<dbReference type="EMBL" id="CP006018">
    <property type="protein sequence ID" value="AIC92227.1"/>
    <property type="molecule type" value="Genomic_DNA"/>
</dbReference>
<dbReference type="Gene3D" id="3.40.50.300">
    <property type="entry name" value="P-loop containing nucleotide triphosphate hydrolases"/>
    <property type="match status" value="1"/>
</dbReference>
<evidence type="ECO:0000256" key="4">
    <source>
        <dbReference type="ARBA" id="ARBA00022475"/>
    </source>
</evidence>
<protein>
    <submittedName>
        <fullName evidence="12">Oligopeptide transport protein of the ABC superfamily, ATP-binding component</fullName>
        <ecNumber evidence="12">3.6.3.24</ecNumber>
    </submittedName>
</protein>
<dbReference type="SMART" id="SM00382">
    <property type="entry name" value="AAA"/>
    <property type="match status" value="1"/>
</dbReference>
<keyword evidence="3" id="KW-0813">Transport</keyword>
<dbReference type="GO" id="GO:0005886">
    <property type="term" value="C:plasma membrane"/>
    <property type="evidence" value="ECO:0007669"/>
    <property type="project" value="UniProtKB-SubCell"/>
</dbReference>
<dbReference type="Pfam" id="PF00005">
    <property type="entry name" value="ABC_tran"/>
    <property type="match status" value="1"/>
</dbReference>
<dbReference type="EC" id="3.6.3.24" evidence="12"/>
<keyword evidence="12" id="KW-0378">Hydrolase</keyword>
<keyword evidence="13" id="KW-1185">Reference proteome</keyword>
<keyword evidence="9" id="KW-0472">Membrane</keyword>
<evidence type="ECO:0000256" key="7">
    <source>
        <dbReference type="ARBA" id="ARBA00022840"/>
    </source>
</evidence>
<sequence length="285" mass="29974">MSLKIEGLTMSINGHSILDGVDLKVADGQRVGLIGSSGSGKSMIARSILGTAPLTASLSGSILVDGFQVVGSDDLSLADMRGSRVGMVFQNPSMALNPIRPVGTQIELPLRRHYRLNAGERRRRVAEVLTEVGLDESLAGSYPHELSGGQQQRVAIATALVTRPRLILADEPTTALDAITQRQIVDLLVSLAERSGASLLFITHDFSVLTRVADYCYILDAGRVVEEGETRSVLCNPSSHQGMALVQAAKELTLGTGESGLGDKPEPGPGIAVVPVGEGDSRGQA</sequence>
<comment type="subcellular location">
    <subcellularLocation>
        <location evidence="1">Cell membrane</location>
        <topology evidence="1">Peripheral membrane protein</topology>
    </subcellularLocation>
</comment>
<dbReference type="KEGG" id="bii:BINDI_0963"/>
<dbReference type="InterPro" id="IPR027417">
    <property type="entry name" value="P-loop_NTPase"/>
</dbReference>
<evidence type="ECO:0000256" key="9">
    <source>
        <dbReference type="ARBA" id="ARBA00023136"/>
    </source>
</evidence>
<feature type="domain" description="ABC transporter" evidence="11">
    <location>
        <begin position="3"/>
        <end position="246"/>
    </location>
</feature>
<dbReference type="PANTHER" id="PTHR43297">
    <property type="entry name" value="OLIGOPEPTIDE TRANSPORT ATP-BINDING PROTEIN APPD"/>
    <property type="match status" value="1"/>
</dbReference>
<keyword evidence="6" id="KW-0547">Nucleotide-binding</keyword>
<evidence type="ECO:0000256" key="2">
    <source>
        <dbReference type="ARBA" id="ARBA00005417"/>
    </source>
</evidence>
<evidence type="ECO:0000256" key="10">
    <source>
        <dbReference type="SAM" id="MobiDB-lite"/>
    </source>
</evidence>
<keyword evidence="8" id="KW-1278">Translocase</keyword>
<dbReference type="OrthoDB" id="8481147at2"/>
<comment type="similarity">
    <text evidence="2">Belongs to the ABC transporter superfamily.</text>
</comment>
<keyword evidence="4" id="KW-1003">Cell membrane</keyword>
<dbReference type="InterPro" id="IPR003593">
    <property type="entry name" value="AAA+_ATPase"/>
</dbReference>
<evidence type="ECO:0000256" key="1">
    <source>
        <dbReference type="ARBA" id="ARBA00004202"/>
    </source>
</evidence>
<dbReference type="CDD" id="cd03257">
    <property type="entry name" value="ABC_NikE_OppD_transporters"/>
    <property type="match status" value="1"/>
</dbReference>
<dbReference type="RefSeq" id="WP_052108826.1">
    <property type="nucleotide sequence ID" value="NZ_CP006018.1"/>
</dbReference>
<dbReference type="PROSITE" id="PS00211">
    <property type="entry name" value="ABC_TRANSPORTER_1"/>
    <property type="match status" value="1"/>
</dbReference>
<evidence type="ECO:0000313" key="12">
    <source>
        <dbReference type="EMBL" id="AIC92227.1"/>
    </source>
</evidence>
<dbReference type="InterPro" id="IPR050388">
    <property type="entry name" value="ABC_Ni/Peptide_Import"/>
</dbReference>
<evidence type="ECO:0000313" key="13">
    <source>
        <dbReference type="Proteomes" id="UP000028569"/>
    </source>
</evidence>
<evidence type="ECO:0000256" key="8">
    <source>
        <dbReference type="ARBA" id="ARBA00022967"/>
    </source>
</evidence>
<dbReference type="HOGENOM" id="CLU_000604_1_23_11"/>
<keyword evidence="7 12" id="KW-0067">ATP-binding</keyword>
<dbReference type="SUPFAM" id="SSF52540">
    <property type="entry name" value="P-loop containing nucleoside triphosphate hydrolases"/>
    <property type="match status" value="1"/>
</dbReference>
<dbReference type="PROSITE" id="PS50893">
    <property type="entry name" value="ABC_TRANSPORTER_2"/>
    <property type="match status" value="1"/>
</dbReference>
<evidence type="ECO:0000259" key="11">
    <source>
        <dbReference type="PROSITE" id="PS50893"/>
    </source>
</evidence>
<feature type="region of interest" description="Disordered" evidence="10">
    <location>
        <begin position="255"/>
        <end position="285"/>
    </location>
</feature>
<dbReference type="Proteomes" id="UP000028569">
    <property type="component" value="Chromosome"/>
</dbReference>
<gene>
    <name evidence="12" type="ORF">BINDI_0963</name>
</gene>
<dbReference type="InterPro" id="IPR017871">
    <property type="entry name" value="ABC_transporter-like_CS"/>
</dbReference>
<organism evidence="12 13">
    <name type="scientific">Bifidobacterium [indicum] DSM 20214 = LMG 11587</name>
    <dbReference type="NCBI Taxonomy" id="1341694"/>
    <lineage>
        <taxon>Bacteria</taxon>
        <taxon>Bacillati</taxon>
        <taxon>Actinomycetota</taxon>
        <taxon>Actinomycetes</taxon>
        <taxon>Bifidobacteriales</taxon>
        <taxon>Bifidobacteriaceae</taxon>
        <taxon>Bifidobacterium</taxon>
    </lineage>
</organism>
<evidence type="ECO:0000256" key="3">
    <source>
        <dbReference type="ARBA" id="ARBA00022448"/>
    </source>
</evidence>
<accession>A0A087VV58</accession>
<keyword evidence="5" id="KW-0997">Cell inner membrane</keyword>
<dbReference type="InterPro" id="IPR003439">
    <property type="entry name" value="ABC_transporter-like_ATP-bd"/>
</dbReference>
<reference evidence="12 13" key="1">
    <citation type="journal article" date="2014" name="Appl. Environ. Microbiol.">
        <title>Genomic encyclopedia of type strains of the genus Bifidobacterium.</title>
        <authorList>
            <person name="Milani C."/>
            <person name="Lugli G.A."/>
            <person name="Duranti S."/>
            <person name="Turroni F."/>
            <person name="Bottacini F."/>
            <person name="Mangifesta M."/>
            <person name="Sanchez B."/>
            <person name="Viappiani A."/>
            <person name="Mancabelli L."/>
            <person name="Taminiau B."/>
            <person name="Delcenserie V."/>
            <person name="Barrangou R."/>
            <person name="Margolles A."/>
            <person name="van Sinderen D."/>
            <person name="Ventura M."/>
        </authorList>
    </citation>
    <scope>NUCLEOTIDE SEQUENCE [LARGE SCALE GENOMIC DNA]</scope>
    <source>
        <strain evidence="12 13">LMG 11587</strain>
    </source>
</reference>
<dbReference type="GO" id="GO:0016887">
    <property type="term" value="F:ATP hydrolysis activity"/>
    <property type="evidence" value="ECO:0007669"/>
    <property type="project" value="InterPro"/>
</dbReference>